<evidence type="ECO:0000313" key="3">
    <source>
        <dbReference type="Proteomes" id="UP000077786"/>
    </source>
</evidence>
<feature type="chain" id="PRO_5008590135" evidence="1">
    <location>
        <begin position="21"/>
        <end position="186"/>
    </location>
</feature>
<dbReference type="PATRIC" id="fig|38307.3.peg.2191"/>
<sequence>MRSVAVCLGVVLAGATMAHAAMGRSALEQNQLSGRYSTHFQNGDVSGDTYWSDNILEVVPVSAEAVYLRIETQFFNGHMCSLSGIGRMEGEALVYQEPPFMAGEKPCRLTLRRTGKDVVLQDADSACRVGHCGARGSFNGQTFPLSSHRAITYMLRLKASRQYQAALKAWAASPNHSDHATQADQP</sequence>
<name>A0A1B6VKD7_9PROT</name>
<dbReference type="AlphaFoldDB" id="A0A1B6VKD7"/>
<dbReference type="Proteomes" id="UP000077786">
    <property type="component" value="Unassembled WGS sequence"/>
</dbReference>
<dbReference type="RefSeq" id="WP_064274783.1">
    <property type="nucleotide sequence ID" value="NZ_LUTU01000008.1"/>
</dbReference>
<reference evidence="2 3" key="1">
    <citation type="submission" date="2016-03" db="EMBL/GenBank/DDBJ databases">
        <title>Draft genome sequence of Gluconobacter cerinus strain CECT 9110.</title>
        <authorList>
            <person name="Sainz F."/>
            <person name="Mas A."/>
            <person name="Torija M.J."/>
        </authorList>
    </citation>
    <scope>NUCLEOTIDE SEQUENCE [LARGE SCALE GENOMIC DNA]</scope>
    <source>
        <strain evidence="2 3">CECT 9110</strain>
    </source>
</reference>
<feature type="signal peptide" evidence="1">
    <location>
        <begin position="1"/>
        <end position="20"/>
    </location>
</feature>
<dbReference type="EMBL" id="LUTU01000008">
    <property type="protein sequence ID" value="OAJ67518.1"/>
    <property type="molecule type" value="Genomic_DNA"/>
</dbReference>
<proteinExistence type="predicted"/>
<accession>A0A1B6VKD7</accession>
<evidence type="ECO:0000313" key="2">
    <source>
        <dbReference type="EMBL" id="OAJ67518.1"/>
    </source>
</evidence>
<comment type="caution">
    <text evidence="2">The sequence shown here is derived from an EMBL/GenBank/DDBJ whole genome shotgun (WGS) entry which is preliminary data.</text>
</comment>
<dbReference type="OrthoDB" id="7349956at2"/>
<protein>
    <submittedName>
        <fullName evidence="2">Uncharacterized protein</fullName>
    </submittedName>
</protein>
<organism evidence="2 3">
    <name type="scientific">Gluconobacter cerinus</name>
    <dbReference type="NCBI Taxonomy" id="38307"/>
    <lineage>
        <taxon>Bacteria</taxon>
        <taxon>Pseudomonadati</taxon>
        <taxon>Pseudomonadota</taxon>
        <taxon>Alphaproteobacteria</taxon>
        <taxon>Acetobacterales</taxon>
        <taxon>Acetobacteraceae</taxon>
        <taxon>Gluconobacter</taxon>
    </lineage>
</organism>
<evidence type="ECO:0000256" key="1">
    <source>
        <dbReference type="SAM" id="SignalP"/>
    </source>
</evidence>
<gene>
    <name evidence="2" type="ORF">A0123_02121</name>
</gene>
<keyword evidence="1" id="KW-0732">Signal</keyword>